<feature type="region of interest" description="Disordered" evidence="4">
    <location>
        <begin position="377"/>
        <end position="399"/>
    </location>
</feature>
<feature type="region of interest" description="Disordered" evidence="4">
    <location>
        <begin position="1009"/>
        <end position="1090"/>
    </location>
</feature>
<evidence type="ECO:0008006" key="7">
    <source>
        <dbReference type="Google" id="ProtNLM"/>
    </source>
</evidence>
<dbReference type="PANTHER" id="PTHR31580:SF22">
    <property type="entry name" value="FILAMENT-LIKE PLANT PROTEIN 7"/>
    <property type="match status" value="1"/>
</dbReference>
<evidence type="ECO:0000256" key="3">
    <source>
        <dbReference type="SAM" id="Coils"/>
    </source>
</evidence>
<evidence type="ECO:0000313" key="6">
    <source>
        <dbReference type="Proteomes" id="UP001177140"/>
    </source>
</evidence>
<proteinExistence type="inferred from homology"/>
<protein>
    <recommendedName>
        <fullName evidence="7">Filament-like plant protein 7</fullName>
    </recommendedName>
</protein>
<evidence type="ECO:0000313" key="5">
    <source>
        <dbReference type="EMBL" id="MCL7024817.1"/>
    </source>
</evidence>
<feature type="region of interest" description="Disordered" evidence="4">
    <location>
        <begin position="954"/>
        <end position="973"/>
    </location>
</feature>
<gene>
    <name evidence="5" type="ORF">MKW94_015546</name>
</gene>
<dbReference type="EMBL" id="JAJJMA010038417">
    <property type="protein sequence ID" value="MCL7024817.1"/>
    <property type="molecule type" value="Genomic_DNA"/>
</dbReference>
<feature type="compositionally biased region" description="Polar residues" evidence="4">
    <location>
        <begin position="1009"/>
        <end position="1033"/>
    </location>
</feature>
<feature type="coiled-coil region" evidence="3">
    <location>
        <begin position="843"/>
        <end position="898"/>
    </location>
</feature>
<evidence type="ECO:0000256" key="2">
    <source>
        <dbReference type="ARBA" id="ARBA00023054"/>
    </source>
</evidence>
<dbReference type="Pfam" id="PF05911">
    <property type="entry name" value="FPP"/>
    <property type="match status" value="1"/>
</dbReference>
<dbReference type="PANTHER" id="PTHR31580">
    <property type="entry name" value="FILAMENT-LIKE PLANT PROTEIN 4"/>
    <property type="match status" value="1"/>
</dbReference>
<feature type="region of interest" description="Disordered" evidence="4">
    <location>
        <begin position="463"/>
        <end position="488"/>
    </location>
</feature>
<evidence type="ECO:0000256" key="1">
    <source>
        <dbReference type="ARBA" id="ARBA00005921"/>
    </source>
</evidence>
<dbReference type="AlphaFoldDB" id="A0AA41RQG8"/>
<name>A0AA41RQG8_PAPNU</name>
<sequence length="1090" mass="122364">MDHKPWLWRKKSSEKTISVSDKGPSKADIEEKLVNENIVELEKSVKILNEKLSSALAECNAKGELAIKHEKAAGEARAGWEKEKAELASLKQELDEVLRQTITKDERIAHLDAALKECMQQLRFVREEKEQRINDIIVKTGKESEKMKMVLEEKIAETNKSLENLIAEYNNLSKVLHEKEILIEELNERHSQAEADFNALLSRFNSAEKTNSSLKYEVCIIEKELEIRNEERDFNRRTADATQKLHLESVKKIAKLESECQRLRILVRKRLPGPAALATMKTEVEMLGGREATDTRRKSVSPIGGSMVKDFRKESSSGSPNKQTNYLIERLCAVEEENKTLKETLLKKDSELESSMLICARTASNLSQVEAQLAELSKSQKTMEPARHSPVSPLTSIVEDKSNGDAESWASAALISELNQFRNEKSRGSQSSKSFGGSDLSLMDDFAEMEKMAIVSVDKSLGGSHISDESNTPRVHQEKKARLHSSKGTSRELFPVTDSHSEFSDKKHMGLLKYPGWINDILTIVFEQKRVTQRNVDDILADIIAASNCMNNQGEHEAFDVNKKLSLSSASEQPNISGYIAWKPQSASEAVESFDQASAADISPKEACEEKIQSSLSKSLRKLIELIEGIINQPSSLDCDQNNLPRNDGSAFPYNNAATPTGYMVRVFQWKSSELSSVLRKFLHTCTDLLNGKSDLEQFAGELTSAFDWAMNHCFSLQDVSSMRDTMKKNFDWDESQSENDNQSPRIFSSAVSKERTLIHQMEELQSRLKEENRTLKEEMAEKELVKTDLELRIRSATNKIEELMIQLQDSDKSISSLQSIVETLRESKKMIEDQLVSHKLLEEDLNTQLSVATVELSEARQKISSLDAELEDRSSCCQELESSCLELQLQLASLTKKELSQYDAQRNNRQLKTDWEITAASEKLAECQTTIFNLGKQLKALASPKDPTLLENAISTTPTTNNNNTTSLKNKNLNHRQHPSLLNHMLAEDDTGAEDDPNSPMMKEIICTTDSQKPPSGSLNNSHTDPNSSSKSIRGYLGSNETNYKRSTEMSLAIVPSKKRGNSSSGGFLRKLLSRRKSGGRKMSIPTVL</sequence>
<organism evidence="5 6">
    <name type="scientific">Papaver nudicaule</name>
    <name type="common">Iceland poppy</name>
    <dbReference type="NCBI Taxonomy" id="74823"/>
    <lineage>
        <taxon>Eukaryota</taxon>
        <taxon>Viridiplantae</taxon>
        <taxon>Streptophyta</taxon>
        <taxon>Embryophyta</taxon>
        <taxon>Tracheophyta</taxon>
        <taxon>Spermatophyta</taxon>
        <taxon>Magnoliopsida</taxon>
        <taxon>Ranunculales</taxon>
        <taxon>Papaveraceae</taxon>
        <taxon>Papaveroideae</taxon>
        <taxon>Papaver</taxon>
    </lineage>
</organism>
<reference evidence="5" key="1">
    <citation type="submission" date="2022-03" db="EMBL/GenBank/DDBJ databases">
        <title>A functionally conserved STORR gene fusion in Papaver species that diverged 16.8 million years ago.</title>
        <authorList>
            <person name="Catania T."/>
        </authorList>
    </citation>
    <scope>NUCLEOTIDE SEQUENCE</scope>
    <source>
        <strain evidence="5">S-191538</strain>
    </source>
</reference>
<keyword evidence="2 3" id="KW-0175">Coiled coil</keyword>
<accession>A0AA41RQG8</accession>
<feature type="region of interest" description="Disordered" evidence="4">
    <location>
        <begin position="290"/>
        <end position="322"/>
    </location>
</feature>
<feature type="coiled-coil region" evidence="3">
    <location>
        <begin position="755"/>
        <end position="814"/>
    </location>
</feature>
<comment type="caution">
    <text evidence="5">The sequence shown here is derived from an EMBL/GenBank/DDBJ whole genome shotgun (WGS) entry which is preliminary data.</text>
</comment>
<feature type="compositionally biased region" description="Low complexity" evidence="4">
    <location>
        <begin position="956"/>
        <end position="972"/>
    </location>
</feature>
<dbReference type="InterPro" id="IPR008587">
    <property type="entry name" value="FPP_plant"/>
</dbReference>
<dbReference type="Proteomes" id="UP001177140">
    <property type="component" value="Unassembled WGS sequence"/>
</dbReference>
<evidence type="ECO:0000256" key="4">
    <source>
        <dbReference type="SAM" id="MobiDB-lite"/>
    </source>
</evidence>
<comment type="similarity">
    <text evidence="1">Belongs to the FPP family.</text>
</comment>
<feature type="coiled-coil region" evidence="3">
    <location>
        <begin position="31"/>
        <end position="203"/>
    </location>
</feature>
<keyword evidence="6" id="KW-1185">Reference proteome</keyword>